<keyword evidence="10" id="KW-1185">Reference proteome</keyword>
<evidence type="ECO:0000256" key="5">
    <source>
        <dbReference type="ARBA" id="ARBA00023136"/>
    </source>
</evidence>
<name>A0ABP8TVQ3_9ACTN</name>
<feature type="domain" description="ABC3 transporter permease C-terminal" evidence="8">
    <location>
        <begin position="662"/>
        <end position="781"/>
    </location>
</feature>
<evidence type="ECO:0000313" key="10">
    <source>
        <dbReference type="Proteomes" id="UP001500212"/>
    </source>
</evidence>
<dbReference type="PANTHER" id="PTHR30572:SF4">
    <property type="entry name" value="ABC TRANSPORTER PERMEASE YTRF"/>
    <property type="match status" value="1"/>
</dbReference>
<keyword evidence="5 7" id="KW-0472">Membrane</keyword>
<feature type="transmembrane region" description="Helical" evidence="7">
    <location>
        <begin position="257"/>
        <end position="287"/>
    </location>
</feature>
<comment type="similarity">
    <text evidence="6">Belongs to the ABC-4 integral membrane protein family.</text>
</comment>
<comment type="caution">
    <text evidence="9">The sequence shown here is derived from an EMBL/GenBank/DDBJ whole genome shotgun (WGS) entry which is preliminary data.</text>
</comment>
<organism evidence="9 10">
    <name type="scientific">Actinoallomurus liliacearum</name>
    <dbReference type="NCBI Taxonomy" id="1080073"/>
    <lineage>
        <taxon>Bacteria</taxon>
        <taxon>Bacillati</taxon>
        <taxon>Actinomycetota</taxon>
        <taxon>Actinomycetes</taxon>
        <taxon>Streptosporangiales</taxon>
        <taxon>Thermomonosporaceae</taxon>
        <taxon>Actinoallomurus</taxon>
    </lineage>
</organism>
<feature type="domain" description="ABC3 transporter permease C-terminal" evidence="8">
    <location>
        <begin position="263"/>
        <end position="377"/>
    </location>
</feature>
<evidence type="ECO:0000256" key="1">
    <source>
        <dbReference type="ARBA" id="ARBA00004651"/>
    </source>
</evidence>
<gene>
    <name evidence="9" type="ORF">GCM10023195_67690</name>
</gene>
<evidence type="ECO:0000259" key="8">
    <source>
        <dbReference type="Pfam" id="PF02687"/>
    </source>
</evidence>
<feature type="transmembrane region" description="Helical" evidence="7">
    <location>
        <begin position="349"/>
        <end position="371"/>
    </location>
</feature>
<keyword evidence="2" id="KW-1003">Cell membrane</keyword>
<dbReference type="Pfam" id="PF02687">
    <property type="entry name" value="FtsX"/>
    <property type="match status" value="2"/>
</dbReference>
<dbReference type="Proteomes" id="UP001500212">
    <property type="component" value="Unassembled WGS sequence"/>
</dbReference>
<feature type="transmembrane region" description="Helical" evidence="7">
    <location>
        <begin position="427"/>
        <end position="450"/>
    </location>
</feature>
<feature type="transmembrane region" description="Helical" evidence="7">
    <location>
        <begin position="703"/>
        <end position="729"/>
    </location>
</feature>
<evidence type="ECO:0000256" key="3">
    <source>
        <dbReference type="ARBA" id="ARBA00022692"/>
    </source>
</evidence>
<proteinExistence type="inferred from homology"/>
<keyword evidence="3 7" id="KW-0812">Transmembrane</keyword>
<sequence>MRAGSALGRVVRAGVGRRRVQTVVMVLTTMLAVAASVLALGLLVASQAPFDHAFARQRGAHLTAQFDGAKVTPARLTATAHLSGVTAAAGPFPVRSLRPRIQGAEAAMLPTDRLPPMTIVGRADPGGPVDRVDVTAGRWVSGPGEIVLSDDGPRSGVGDRLDFPDLPGDPTLTVVGLARSVGASAEAWVSPARLTAPNAPGTGAAYQMLYRFTDSATDAQITADRATVAAAVPPGSMTGAASYLKVKLAASRESATFVPFVAAFGVLGLCMSILIIGTVVSGTVGAATRRIGVLKSLGFTPAQVVRAYVAQALLPATAGSVLGVVLGGLLSVPVLAQAESAYGTGALTVAPWIDVAVPVAALIAVAATALVPALRAGRLRTVEAIAVGRTPRAGRGRTVQHLLGRLPLPRPVSLGLAMPFARPARSATMVVAVAFGTIGVTFGIGLALSLNAIEDGLDRRAPGAVEVHAFGPPARGMPQPQKPADPDAIAARISAQPGTRRFFRTGQVQVGVAGLAGATTVITYTGDSSWGSYQMVAGSWFSGPGQAVVPSGFLRATGTRLGGTVTLTANGRTAPVRIVGEALDLRDEGMVILTDAASIAGLDAAALPESVTFAVDLRPGVGAHAYLDSLNAALRPLGVTARPNSGEVSGTVVAMDTLAATLALMLVAVAGLGVLNTVVLDTRERVHDLCVLKALGMSPRQTISMVLTSVAGIGLVAGVLGVPLGVVLHDQVLPVMGRAAGTRFPPADIAVYGAPVLIPLVLGGLVIATAGAFVPAGWAARTRTATALRTE</sequence>
<evidence type="ECO:0000256" key="7">
    <source>
        <dbReference type="SAM" id="Phobius"/>
    </source>
</evidence>
<feature type="transmembrane region" description="Helical" evidence="7">
    <location>
        <begin position="20"/>
        <end position="44"/>
    </location>
</feature>
<feature type="transmembrane region" description="Helical" evidence="7">
    <location>
        <begin position="308"/>
        <end position="329"/>
    </location>
</feature>
<evidence type="ECO:0000313" key="9">
    <source>
        <dbReference type="EMBL" id="GAA4615361.1"/>
    </source>
</evidence>
<evidence type="ECO:0000256" key="6">
    <source>
        <dbReference type="ARBA" id="ARBA00038076"/>
    </source>
</evidence>
<comment type="subcellular location">
    <subcellularLocation>
        <location evidence="1">Cell membrane</location>
        <topology evidence="1">Multi-pass membrane protein</topology>
    </subcellularLocation>
</comment>
<dbReference type="InterPro" id="IPR050250">
    <property type="entry name" value="Macrolide_Exporter_MacB"/>
</dbReference>
<evidence type="ECO:0000256" key="4">
    <source>
        <dbReference type="ARBA" id="ARBA00022989"/>
    </source>
</evidence>
<dbReference type="PANTHER" id="PTHR30572">
    <property type="entry name" value="MEMBRANE COMPONENT OF TRANSPORTER-RELATED"/>
    <property type="match status" value="1"/>
</dbReference>
<dbReference type="EMBL" id="BAABHJ010000027">
    <property type="protein sequence ID" value="GAA4615361.1"/>
    <property type="molecule type" value="Genomic_DNA"/>
</dbReference>
<keyword evidence="4 7" id="KW-1133">Transmembrane helix</keyword>
<dbReference type="InterPro" id="IPR003838">
    <property type="entry name" value="ABC3_permease_C"/>
</dbReference>
<feature type="transmembrane region" description="Helical" evidence="7">
    <location>
        <begin position="749"/>
        <end position="774"/>
    </location>
</feature>
<evidence type="ECO:0000256" key="2">
    <source>
        <dbReference type="ARBA" id="ARBA00022475"/>
    </source>
</evidence>
<reference evidence="10" key="1">
    <citation type="journal article" date="2019" name="Int. J. Syst. Evol. Microbiol.">
        <title>The Global Catalogue of Microorganisms (GCM) 10K type strain sequencing project: providing services to taxonomists for standard genome sequencing and annotation.</title>
        <authorList>
            <consortium name="The Broad Institute Genomics Platform"/>
            <consortium name="The Broad Institute Genome Sequencing Center for Infectious Disease"/>
            <person name="Wu L."/>
            <person name="Ma J."/>
        </authorList>
    </citation>
    <scope>NUCLEOTIDE SEQUENCE [LARGE SCALE GENOMIC DNA]</scope>
    <source>
        <strain evidence="10">JCM 17938</strain>
    </source>
</reference>
<protein>
    <recommendedName>
        <fullName evidence="8">ABC3 transporter permease C-terminal domain-containing protein</fullName>
    </recommendedName>
</protein>
<accession>A0ABP8TVQ3</accession>
<feature type="transmembrane region" description="Helical" evidence="7">
    <location>
        <begin position="658"/>
        <end position="682"/>
    </location>
</feature>